<dbReference type="AlphaFoldDB" id="A0A0D2X5K8"/>
<organism evidence="2 3">
    <name type="scientific">Capsaspora owczarzaki (strain ATCC 30864)</name>
    <dbReference type="NCBI Taxonomy" id="595528"/>
    <lineage>
        <taxon>Eukaryota</taxon>
        <taxon>Filasterea</taxon>
        <taxon>Capsaspora</taxon>
    </lineage>
</organism>
<gene>
    <name evidence="2" type="ORF">CAOG_008043</name>
</gene>
<reference evidence="3" key="1">
    <citation type="submission" date="2011-02" db="EMBL/GenBank/DDBJ databases">
        <title>The Genome Sequence of Capsaspora owczarzaki ATCC 30864.</title>
        <authorList>
            <person name="Russ C."/>
            <person name="Cuomo C."/>
            <person name="Burger G."/>
            <person name="Gray M.W."/>
            <person name="Holland P.W.H."/>
            <person name="King N."/>
            <person name="Lang F.B.F."/>
            <person name="Roger A.J."/>
            <person name="Ruiz-Trillo I."/>
            <person name="Young S.K."/>
            <person name="Zeng Q."/>
            <person name="Gargeya S."/>
            <person name="Alvarado L."/>
            <person name="Berlin A."/>
            <person name="Chapman S.B."/>
            <person name="Chen Z."/>
            <person name="Freedman E."/>
            <person name="Gellesch M."/>
            <person name="Goldberg J."/>
            <person name="Griggs A."/>
            <person name="Gujja S."/>
            <person name="Heilman E."/>
            <person name="Heiman D."/>
            <person name="Howarth C."/>
            <person name="Mehta T."/>
            <person name="Neiman D."/>
            <person name="Pearson M."/>
            <person name="Roberts A."/>
            <person name="Saif S."/>
            <person name="Shea T."/>
            <person name="Shenoy N."/>
            <person name="Sisk P."/>
            <person name="Stolte C."/>
            <person name="Sykes S."/>
            <person name="White J."/>
            <person name="Yandava C."/>
            <person name="Haas B."/>
            <person name="Nusbaum C."/>
            <person name="Birren B."/>
        </authorList>
    </citation>
    <scope>NUCLEOTIDE SEQUENCE</scope>
    <source>
        <strain evidence="3">ATCC 30864</strain>
    </source>
</reference>
<feature type="region of interest" description="Disordered" evidence="1">
    <location>
        <begin position="904"/>
        <end position="936"/>
    </location>
</feature>
<dbReference type="InParanoid" id="A0A0D2X5K8"/>
<evidence type="ECO:0000256" key="1">
    <source>
        <dbReference type="SAM" id="MobiDB-lite"/>
    </source>
</evidence>
<keyword evidence="3" id="KW-1185">Reference proteome</keyword>
<proteinExistence type="predicted"/>
<dbReference type="Proteomes" id="UP000008743">
    <property type="component" value="Unassembled WGS sequence"/>
</dbReference>
<dbReference type="PhylomeDB" id="A0A0D2X5K8"/>
<evidence type="ECO:0000313" key="3">
    <source>
        <dbReference type="Proteomes" id="UP000008743"/>
    </source>
</evidence>
<evidence type="ECO:0000313" key="2">
    <source>
        <dbReference type="EMBL" id="KJE97984.1"/>
    </source>
</evidence>
<feature type="compositionally biased region" description="Low complexity" evidence="1">
    <location>
        <begin position="916"/>
        <end position="936"/>
    </location>
</feature>
<dbReference type="EMBL" id="KE346376">
    <property type="protein sequence ID" value="KJE97984.1"/>
    <property type="molecule type" value="Genomic_DNA"/>
</dbReference>
<accession>A0A0D2X5K8</accession>
<name>A0A0D2X5K8_CAPO3</name>
<protein>
    <submittedName>
        <fullName evidence="2">Uncharacterized protein</fullName>
    </submittedName>
</protein>
<sequence>MNNHSLWKVALSITNPRLVRSIFDHECSITIAEHRTPFRPFVTAILDHTRTVFWIIMGKFRNWRTTITSQKRNKSVSLQSISLLSHMAANPAQAPFREQLSALAACLGVSVDLAPISELTTQLAQRAKLKQLLNGQQAGTDAPTDKQKTDAAAALLELELSLSCAKLVVRNLLGARLLGALNDELNSKLATDQSVQQVEQLRRQLAATNITGPSYPTDVRELKRAPDQQRAREDWPEAVDPVYPRHNTTKEILTEIHESFFGTRLARDRFRFLQVATMSGMGKTTYGANIITHLLKALENPAADLGFPEKHRSLLINLLTHCTQTVFIDFNGRGDGLASADDFGTDVWLAKRLAARGLLDLPIKRVRDLLSRMSDLDVKSVIRELWRRLRERQQIPDDEHALLIIHIDEYQLAHRFLCEHENKTSQAASRALADAFNEILACNMGSDENTVVVLLTATSTAGLTQHPLTTHRMKMVYLEPLPLSTALDLLETKWLASSSQLHPSWRDNVQFCQFVQDVGGAPTLLQDLSWHTQLGAAPGKDNVKTVLWQLAGSLQPRTTSNIEAFAKSTDNILQLADLTLTQQSVPASTAIDQVTIERLAFEGILTLAPGAVGEVVVGCPIPFMNYLLNQNFATTCGHAVHLFQIPFESVGDGDIFETAAHLSLTAHLRLLVQTGQDRNVASLLRIKNLTDLRGFAQATALLHAFSPSASYVPIIEDTQILSNSNSTFEFFTRRVQGRSPWSLKQEDFGSMASCVDTPASRIPVVQTLKNTYGVDMWVLLPAEHKLYAKTKPVLLLFQFKHRQAVSRDKFFRDTHDTIQTTLKQVTAGVTDSQTGETCDVLMVVMVSGTASQSLKEATRLAADRKWAKELATFNEQPDPRVIVLMGEDVRRIVPFMWSRFPDTGDWVVPNEDDSSSQDSSMADGSSSQTDDSSTDQ</sequence>